<dbReference type="EMBL" id="KC811133">
    <property type="protein sequence ID" value="AGQ19506.1"/>
    <property type="molecule type" value="Genomic_DNA"/>
</dbReference>
<keyword evidence="1" id="KW-0472">Membrane</keyword>
<evidence type="ECO:0000313" key="2">
    <source>
        <dbReference type="EMBL" id="AGQ19506.1"/>
    </source>
</evidence>
<name>S5DKW8_9ACTN</name>
<proteinExistence type="predicted"/>
<sequence length="257" mass="29173">MGYLRPSIIYDYLDYWPLTIFPISLVVIFRNSKFKEVLTNFVNILLIIIVTIFSIAHLFDSKFLSTYQNESFYKNSNLSDSFQYKLLIDIDGKLNFSSSNGFGYSVDIIDRPGKVGYPESIETLVGNPRAVIFREIETSNLFKVEGWNIILGEKNLWELDIFSVDSKIYFDNLNLLPSKLSGTGEIFLGDNLKMENLIISGNYEIAVSDKLSILIIGQAETPEDWLEATVGILNLPEETYTLVIEIIDGSQVLFKDG</sequence>
<keyword evidence="1" id="KW-0812">Transmembrane</keyword>
<reference evidence="2" key="1">
    <citation type="journal article" date="2013" name="Sci. Rep.">
        <title>Metagenomics uncovers a new group of low GC and ultra-small marine Actinobacteria.</title>
        <authorList>
            <person name="Ghai R."/>
            <person name="Mizuno C.M."/>
            <person name="Picazo A."/>
            <person name="Camacho A."/>
            <person name="Rodriguez-Valera F."/>
        </authorList>
    </citation>
    <scope>NUCLEOTIDE SEQUENCE</scope>
</reference>
<protein>
    <submittedName>
        <fullName evidence="2">MedDCM-OCT-S37-C37-cds25</fullName>
    </submittedName>
</protein>
<dbReference type="AlphaFoldDB" id="S5DKW8"/>
<feature type="transmembrane region" description="Helical" evidence="1">
    <location>
        <begin position="41"/>
        <end position="59"/>
    </location>
</feature>
<keyword evidence="1" id="KW-1133">Transmembrane helix</keyword>
<feature type="transmembrane region" description="Helical" evidence="1">
    <location>
        <begin position="12"/>
        <end position="29"/>
    </location>
</feature>
<accession>S5DKW8</accession>
<organism evidence="2">
    <name type="scientific">Candidatus Actinomarina minuta</name>
    <dbReference type="NCBI Taxonomy" id="1389454"/>
    <lineage>
        <taxon>Bacteria</taxon>
        <taxon>Bacillati</taxon>
        <taxon>Actinomycetota</taxon>
        <taxon>Actinomycetes</taxon>
        <taxon>Candidatus Actinomarinidae</taxon>
        <taxon>Candidatus Actinomarinales</taxon>
        <taxon>Candidatus Actinomarineae</taxon>
        <taxon>Candidatus Actinomarinaceae</taxon>
        <taxon>Candidatus Actinomarina</taxon>
    </lineage>
</organism>
<evidence type="ECO:0000256" key="1">
    <source>
        <dbReference type="SAM" id="Phobius"/>
    </source>
</evidence>